<gene>
    <name evidence="1" type="ORF">DPEC_G00020990</name>
</gene>
<keyword evidence="2" id="KW-1185">Reference proteome</keyword>
<comment type="caution">
    <text evidence="1">The sequence shown here is derived from an EMBL/GenBank/DDBJ whole genome shotgun (WGS) entry which is preliminary data.</text>
</comment>
<protein>
    <submittedName>
        <fullName evidence="1">Uncharacterized protein</fullName>
    </submittedName>
</protein>
<evidence type="ECO:0000313" key="1">
    <source>
        <dbReference type="EMBL" id="KAJ8014941.1"/>
    </source>
</evidence>
<organism evidence="1 2">
    <name type="scientific">Dallia pectoralis</name>
    <name type="common">Alaska blackfish</name>
    <dbReference type="NCBI Taxonomy" id="75939"/>
    <lineage>
        <taxon>Eukaryota</taxon>
        <taxon>Metazoa</taxon>
        <taxon>Chordata</taxon>
        <taxon>Craniata</taxon>
        <taxon>Vertebrata</taxon>
        <taxon>Euteleostomi</taxon>
        <taxon>Actinopterygii</taxon>
        <taxon>Neopterygii</taxon>
        <taxon>Teleostei</taxon>
        <taxon>Protacanthopterygii</taxon>
        <taxon>Esociformes</taxon>
        <taxon>Umbridae</taxon>
        <taxon>Dallia</taxon>
    </lineage>
</organism>
<reference evidence="1" key="1">
    <citation type="submission" date="2021-05" db="EMBL/GenBank/DDBJ databases">
        <authorList>
            <person name="Pan Q."/>
            <person name="Jouanno E."/>
            <person name="Zahm M."/>
            <person name="Klopp C."/>
            <person name="Cabau C."/>
            <person name="Louis A."/>
            <person name="Berthelot C."/>
            <person name="Parey E."/>
            <person name="Roest Crollius H."/>
            <person name="Montfort J."/>
            <person name="Robinson-Rechavi M."/>
            <person name="Bouchez O."/>
            <person name="Lampietro C."/>
            <person name="Lopez Roques C."/>
            <person name="Donnadieu C."/>
            <person name="Postlethwait J."/>
            <person name="Bobe J."/>
            <person name="Dillon D."/>
            <person name="Chandos A."/>
            <person name="von Hippel F."/>
            <person name="Guiguen Y."/>
        </authorList>
    </citation>
    <scope>NUCLEOTIDE SEQUENCE</scope>
    <source>
        <strain evidence="1">YG-Jan2019</strain>
    </source>
</reference>
<accession>A0ACC2HG96</accession>
<dbReference type="EMBL" id="CM055729">
    <property type="protein sequence ID" value="KAJ8014941.1"/>
    <property type="molecule type" value="Genomic_DNA"/>
</dbReference>
<dbReference type="Proteomes" id="UP001157502">
    <property type="component" value="Chromosome 2"/>
</dbReference>
<proteinExistence type="predicted"/>
<name>A0ACC2HG96_DALPE</name>
<evidence type="ECO:0000313" key="2">
    <source>
        <dbReference type="Proteomes" id="UP001157502"/>
    </source>
</evidence>
<sequence>MPADSPVLISWCWTDTCYFSDPHCETVWEFCSERKNAEGGGEKTRAEGDFSLDEVIDDGISFNVSRV</sequence>